<name>A0A9N9JGF6_9GLOM</name>
<dbReference type="AlphaFoldDB" id="A0A9N9JGF6"/>
<gene>
    <name evidence="2" type="ORF">RFULGI_LOCUS15840</name>
</gene>
<organism evidence="2 3">
    <name type="scientific">Racocetra fulgida</name>
    <dbReference type="NCBI Taxonomy" id="60492"/>
    <lineage>
        <taxon>Eukaryota</taxon>
        <taxon>Fungi</taxon>
        <taxon>Fungi incertae sedis</taxon>
        <taxon>Mucoromycota</taxon>
        <taxon>Glomeromycotina</taxon>
        <taxon>Glomeromycetes</taxon>
        <taxon>Diversisporales</taxon>
        <taxon>Gigasporaceae</taxon>
        <taxon>Racocetra</taxon>
    </lineage>
</organism>
<comment type="caution">
    <text evidence="2">The sequence shown here is derived from an EMBL/GenBank/DDBJ whole genome shotgun (WGS) entry which is preliminary data.</text>
</comment>
<feature type="compositionally biased region" description="Basic and acidic residues" evidence="1">
    <location>
        <begin position="116"/>
        <end position="133"/>
    </location>
</feature>
<dbReference type="OrthoDB" id="2347072at2759"/>
<feature type="region of interest" description="Disordered" evidence="1">
    <location>
        <begin position="99"/>
        <end position="140"/>
    </location>
</feature>
<feature type="non-terminal residue" evidence="2">
    <location>
        <position position="140"/>
    </location>
</feature>
<protein>
    <submittedName>
        <fullName evidence="2">15368_t:CDS:1</fullName>
    </submittedName>
</protein>
<proteinExistence type="predicted"/>
<dbReference type="Proteomes" id="UP000789396">
    <property type="component" value="Unassembled WGS sequence"/>
</dbReference>
<evidence type="ECO:0000256" key="1">
    <source>
        <dbReference type="SAM" id="MobiDB-lite"/>
    </source>
</evidence>
<accession>A0A9N9JGF6</accession>
<keyword evidence="3" id="KW-1185">Reference proteome</keyword>
<sequence length="140" mass="16825">MSDNDIESESSINKEHSLTNSDTKWMDYYKERIRSPAGHYEIKPTVPDSVDPVKWKNYQKELFNFLEYMNLVPVFSELILINKLLEDFPNKSNQKIIDEYKKTVEDKNRPKTKHSRKEESNNQKKTSDTFYQRKEKRSRN</sequence>
<feature type="compositionally biased region" description="Basic and acidic residues" evidence="1">
    <location>
        <begin position="99"/>
        <end position="109"/>
    </location>
</feature>
<reference evidence="2" key="1">
    <citation type="submission" date="2021-06" db="EMBL/GenBank/DDBJ databases">
        <authorList>
            <person name="Kallberg Y."/>
            <person name="Tangrot J."/>
            <person name="Rosling A."/>
        </authorList>
    </citation>
    <scope>NUCLEOTIDE SEQUENCE</scope>
    <source>
        <strain evidence="2">IN212</strain>
    </source>
</reference>
<dbReference type="EMBL" id="CAJVPZ010052921">
    <property type="protein sequence ID" value="CAG8781167.1"/>
    <property type="molecule type" value="Genomic_DNA"/>
</dbReference>
<evidence type="ECO:0000313" key="2">
    <source>
        <dbReference type="EMBL" id="CAG8781167.1"/>
    </source>
</evidence>
<evidence type="ECO:0000313" key="3">
    <source>
        <dbReference type="Proteomes" id="UP000789396"/>
    </source>
</evidence>